<dbReference type="InParanoid" id="A0A1E7F7M2"/>
<dbReference type="InterPro" id="IPR034004">
    <property type="entry name" value="Zn_ribbon_RPA12_C"/>
</dbReference>
<feature type="binding site" evidence="8">
    <location>
        <position position="111"/>
    </location>
    <ligand>
        <name>Zn(2+)</name>
        <dbReference type="ChEBI" id="CHEBI:29105"/>
        <label>2</label>
    </ligand>
</feature>
<keyword evidence="3 8" id="KW-0479">Metal-binding</keyword>
<keyword evidence="7" id="KW-0804">Transcription</keyword>
<evidence type="ECO:0000256" key="5">
    <source>
        <dbReference type="ARBA" id="ARBA00022833"/>
    </source>
</evidence>
<keyword evidence="12" id="KW-1185">Reference proteome</keyword>
<reference evidence="11 12" key="1">
    <citation type="submission" date="2016-09" db="EMBL/GenBank/DDBJ databases">
        <title>Extensive genetic diversity and differential bi-allelic expression allows diatom success in the polar Southern Ocean.</title>
        <authorList>
            <consortium name="DOE Joint Genome Institute"/>
            <person name="Mock T."/>
            <person name="Otillar R.P."/>
            <person name="Strauss J."/>
            <person name="Dupont C."/>
            <person name="Frickenhaus S."/>
            <person name="Maumus F."/>
            <person name="Mcmullan M."/>
            <person name="Sanges R."/>
            <person name="Schmutz J."/>
            <person name="Toseland A."/>
            <person name="Valas R."/>
            <person name="Veluchamy A."/>
            <person name="Ward B.J."/>
            <person name="Allen A."/>
            <person name="Barry K."/>
            <person name="Falciatore A."/>
            <person name="Ferrante M."/>
            <person name="Fortunato A.E."/>
            <person name="Gloeckner G."/>
            <person name="Gruber A."/>
            <person name="Hipkin R."/>
            <person name="Janech M."/>
            <person name="Kroth P."/>
            <person name="Leese F."/>
            <person name="Lindquist E."/>
            <person name="Lyon B.R."/>
            <person name="Martin J."/>
            <person name="Mayer C."/>
            <person name="Parker M."/>
            <person name="Quesneville H."/>
            <person name="Raymond J."/>
            <person name="Uhlig C."/>
            <person name="Valentin K.U."/>
            <person name="Worden A.Z."/>
            <person name="Armbrust E.V."/>
            <person name="Bowler C."/>
            <person name="Green B."/>
            <person name="Moulton V."/>
            <person name="Van Oosterhout C."/>
            <person name="Grigoriev I."/>
        </authorList>
    </citation>
    <scope>NUCLEOTIDE SEQUENCE [LARGE SCALE GENOMIC DNA]</scope>
    <source>
        <strain evidence="11 12">CCMP1102</strain>
    </source>
</reference>
<name>A0A1E7F7M2_9STRA</name>
<dbReference type="PROSITE" id="PS51133">
    <property type="entry name" value="ZF_TFIIS_2"/>
    <property type="match status" value="1"/>
</dbReference>
<organism evidence="11 12">
    <name type="scientific">Fragilariopsis cylindrus CCMP1102</name>
    <dbReference type="NCBI Taxonomy" id="635003"/>
    <lineage>
        <taxon>Eukaryota</taxon>
        <taxon>Sar</taxon>
        <taxon>Stramenopiles</taxon>
        <taxon>Ochrophyta</taxon>
        <taxon>Bacillariophyta</taxon>
        <taxon>Bacillariophyceae</taxon>
        <taxon>Bacillariophycidae</taxon>
        <taxon>Bacillariales</taxon>
        <taxon>Bacillariaceae</taxon>
        <taxon>Fragilariopsis</taxon>
    </lineage>
</organism>
<keyword evidence="4 9" id="KW-0863">Zinc-finger</keyword>
<dbReference type="PIRSF" id="PIRSF005586">
    <property type="entry name" value="RNApol_RpoM"/>
    <property type="match status" value="1"/>
</dbReference>
<evidence type="ECO:0000256" key="6">
    <source>
        <dbReference type="ARBA" id="ARBA00023242"/>
    </source>
</evidence>
<evidence type="ECO:0000256" key="1">
    <source>
        <dbReference type="ARBA" id="ARBA00004604"/>
    </source>
</evidence>
<dbReference type="GO" id="GO:0003676">
    <property type="term" value="F:nucleic acid binding"/>
    <property type="evidence" value="ECO:0007669"/>
    <property type="project" value="InterPro"/>
</dbReference>
<dbReference type="GO" id="GO:0003899">
    <property type="term" value="F:DNA-directed RNA polymerase activity"/>
    <property type="evidence" value="ECO:0007669"/>
    <property type="project" value="InterPro"/>
</dbReference>
<dbReference type="InterPro" id="IPR001222">
    <property type="entry name" value="Znf_TFIIS"/>
</dbReference>
<evidence type="ECO:0000256" key="8">
    <source>
        <dbReference type="PIRSR" id="PIRSR005586-1"/>
    </source>
</evidence>
<feature type="binding site" evidence="8">
    <location>
        <position position="83"/>
    </location>
    <ligand>
        <name>Zn(2+)</name>
        <dbReference type="ChEBI" id="CHEBI:29105"/>
        <label>2</label>
    </ligand>
</feature>
<keyword evidence="6 7" id="KW-0539">Nucleus</keyword>
<dbReference type="Proteomes" id="UP000095751">
    <property type="component" value="Unassembled WGS sequence"/>
</dbReference>
<evidence type="ECO:0000256" key="9">
    <source>
        <dbReference type="PIRSR" id="PIRSR005586-2"/>
    </source>
</evidence>
<protein>
    <recommendedName>
        <fullName evidence="7">DNA-directed RNA polymerase subunit</fullName>
    </recommendedName>
</protein>
<evidence type="ECO:0000256" key="7">
    <source>
        <dbReference type="PIRNR" id="PIRNR005586"/>
    </source>
</evidence>
<keyword evidence="2 7" id="KW-0240">DNA-directed RNA polymerase</keyword>
<sequence>MPWPFCPSCRSTLKVDSSGSITCNVCPYASNLDELSPSEIPSSVTYSALRATPLWAKTDIEQQSLRQNTEPTRATIEEPCIKCGTPEVGYYTVQLRSVDEGQTVFYECPGCKHTWSINN</sequence>
<feature type="binding site" evidence="8">
    <location>
        <position position="6"/>
    </location>
    <ligand>
        <name>Zn(2+)</name>
        <dbReference type="ChEBI" id="CHEBI:29105"/>
        <label>1</label>
    </ligand>
</feature>
<evidence type="ECO:0000259" key="10">
    <source>
        <dbReference type="PROSITE" id="PS51133"/>
    </source>
</evidence>
<accession>A0A1E7F7M2</accession>
<dbReference type="GO" id="GO:0008270">
    <property type="term" value="F:zinc ion binding"/>
    <property type="evidence" value="ECO:0007669"/>
    <property type="project" value="UniProtKB-KW"/>
</dbReference>
<dbReference type="EMBL" id="KV784361">
    <property type="protein sequence ID" value="OEU14104.1"/>
    <property type="molecule type" value="Genomic_DNA"/>
</dbReference>
<evidence type="ECO:0000256" key="2">
    <source>
        <dbReference type="ARBA" id="ARBA00022478"/>
    </source>
</evidence>
<comment type="similarity">
    <text evidence="7">Belongs to the archaeal rpoM/eukaryotic RPA12/RPB9/RPC11 RNA polymerase family.</text>
</comment>
<dbReference type="OrthoDB" id="10056816at2759"/>
<dbReference type="Pfam" id="PF01096">
    <property type="entry name" value="Zn_ribbon_TFIIS"/>
    <property type="match status" value="1"/>
</dbReference>
<dbReference type="CDD" id="cd10507">
    <property type="entry name" value="Zn-ribbon_RPA12"/>
    <property type="match status" value="1"/>
</dbReference>
<gene>
    <name evidence="11" type="ORF">FRACYDRAFT_189479</name>
</gene>
<dbReference type="Gene3D" id="2.20.25.10">
    <property type="match status" value="1"/>
</dbReference>
<feature type="binding site" evidence="8">
    <location>
        <position position="80"/>
    </location>
    <ligand>
        <name>Zn(2+)</name>
        <dbReference type="ChEBI" id="CHEBI:29105"/>
        <label>2</label>
    </ligand>
</feature>
<dbReference type="PROSITE" id="PS00466">
    <property type="entry name" value="ZF_TFIIS_1"/>
    <property type="match status" value="1"/>
</dbReference>
<feature type="binding site" evidence="8">
    <location>
        <position position="26"/>
    </location>
    <ligand>
        <name>Zn(2+)</name>
        <dbReference type="ChEBI" id="CHEBI:29105"/>
        <label>1</label>
    </ligand>
</feature>
<evidence type="ECO:0000313" key="11">
    <source>
        <dbReference type="EMBL" id="OEU14104.1"/>
    </source>
</evidence>
<dbReference type="InterPro" id="IPR012164">
    <property type="entry name" value="Rpa12/Rpb9/Rpc10/TFS"/>
</dbReference>
<dbReference type="GO" id="GO:0006363">
    <property type="term" value="P:termination of RNA polymerase I transcription"/>
    <property type="evidence" value="ECO:0007669"/>
    <property type="project" value="TreeGrafter"/>
</dbReference>
<evidence type="ECO:0000313" key="12">
    <source>
        <dbReference type="Proteomes" id="UP000095751"/>
    </source>
</evidence>
<comment type="function">
    <text evidence="7">DNA-dependent RNA polymerase catalyzes the transcription of DNA into RNA using the four ribonucleoside triphosphates as substrates.</text>
</comment>
<dbReference type="SMART" id="SM00440">
    <property type="entry name" value="ZnF_C2C2"/>
    <property type="match status" value="1"/>
</dbReference>
<dbReference type="PANTHER" id="PTHR11239:SF14">
    <property type="entry name" value="DNA-DIRECTED RNA POLYMERASE I SUBUNIT RPA12"/>
    <property type="match status" value="1"/>
</dbReference>
<feature type="zinc finger region" description="C4-type" evidence="9">
    <location>
        <begin position="6"/>
        <end position="26"/>
    </location>
</feature>
<feature type="binding site" evidence="8">
    <location>
        <position position="9"/>
    </location>
    <ligand>
        <name>Zn(2+)</name>
        <dbReference type="ChEBI" id="CHEBI:29105"/>
        <label>1</label>
    </ligand>
</feature>
<evidence type="ECO:0000256" key="3">
    <source>
        <dbReference type="ARBA" id="ARBA00022723"/>
    </source>
</evidence>
<comment type="subcellular location">
    <subcellularLocation>
        <location evidence="1">Nucleus</location>
        <location evidence="1">Nucleolus</location>
    </subcellularLocation>
</comment>
<dbReference type="GO" id="GO:0005736">
    <property type="term" value="C:RNA polymerase I complex"/>
    <property type="evidence" value="ECO:0007669"/>
    <property type="project" value="TreeGrafter"/>
</dbReference>
<proteinExistence type="inferred from homology"/>
<dbReference type="AlphaFoldDB" id="A0A1E7F7M2"/>
<evidence type="ECO:0000256" key="4">
    <source>
        <dbReference type="ARBA" id="ARBA00022771"/>
    </source>
</evidence>
<feature type="binding site" evidence="8">
    <location>
        <position position="23"/>
    </location>
    <ligand>
        <name>Zn(2+)</name>
        <dbReference type="ChEBI" id="CHEBI:29105"/>
        <label>1</label>
    </ligand>
</feature>
<dbReference type="KEGG" id="fcy:FRACYDRAFT_189479"/>
<dbReference type="SUPFAM" id="SSF57783">
    <property type="entry name" value="Zinc beta-ribbon"/>
    <property type="match status" value="1"/>
</dbReference>
<feature type="binding site" evidence="8">
    <location>
        <position position="108"/>
    </location>
    <ligand>
        <name>Zn(2+)</name>
        <dbReference type="ChEBI" id="CHEBI:29105"/>
        <label>2</label>
    </ligand>
</feature>
<feature type="domain" description="TFIIS-type" evidence="10">
    <location>
        <begin position="76"/>
        <end position="116"/>
    </location>
</feature>
<keyword evidence="5 8" id="KW-0862">Zinc</keyword>
<dbReference type="PANTHER" id="PTHR11239">
    <property type="entry name" value="DNA-DIRECTED RNA POLYMERASE"/>
    <property type="match status" value="1"/>
</dbReference>